<evidence type="ECO:0000259" key="6">
    <source>
        <dbReference type="Pfam" id="PF23914"/>
    </source>
</evidence>
<dbReference type="GeneID" id="55536015"/>
<accession>A0AAN1JLC5</accession>
<dbReference type="EMBL" id="CP026108">
    <property type="protein sequence ID" value="AUT75991.1"/>
    <property type="molecule type" value="Genomic_DNA"/>
</dbReference>
<evidence type="ECO:0000256" key="2">
    <source>
        <dbReference type="ARBA" id="ARBA00022737"/>
    </source>
</evidence>
<dbReference type="NCBIfam" id="TIGR03142">
    <property type="entry name" value="cytochro_ccmI"/>
    <property type="match status" value="1"/>
</dbReference>
<comment type="subcellular location">
    <subcellularLocation>
        <location evidence="1">Cell envelope</location>
    </subcellularLocation>
</comment>
<organism evidence="7 8">
    <name type="scientific">Paraburkholderia hospita</name>
    <dbReference type="NCBI Taxonomy" id="169430"/>
    <lineage>
        <taxon>Bacteria</taxon>
        <taxon>Pseudomonadati</taxon>
        <taxon>Pseudomonadota</taxon>
        <taxon>Betaproteobacteria</taxon>
        <taxon>Burkholderiales</taxon>
        <taxon>Burkholderiaceae</taxon>
        <taxon>Paraburkholderia</taxon>
    </lineage>
</organism>
<dbReference type="Gene3D" id="1.25.40.10">
    <property type="entry name" value="Tetratricopeptide repeat domain"/>
    <property type="match status" value="1"/>
</dbReference>
<evidence type="ECO:0000313" key="8">
    <source>
        <dbReference type="Proteomes" id="UP000236649"/>
    </source>
</evidence>
<evidence type="ECO:0000313" key="7">
    <source>
        <dbReference type="EMBL" id="AUT75991.1"/>
    </source>
</evidence>
<keyword evidence="2" id="KW-0677">Repeat</keyword>
<proteinExistence type="predicted"/>
<dbReference type="KEGG" id="phs:C2L64_48045"/>
<evidence type="ECO:0000256" key="4">
    <source>
        <dbReference type="ARBA" id="ARBA00022803"/>
    </source>
</evidence>
<evidence type="ECO:0000256" key="5">
    <source>
        <dbReference type="PROSITE-ProRule" id="PRU00339"/>
    </source>
</evidence>
<dbReference type="GO" id="GO:0030313">
    <property type="term" value="C:cell envelope"/>
    <property type="evidence" value="ECO:0007669"/>
    <property type="project" value="UniProtKB-SubCell"/>
</dbReference>
<dbReference type="PROSITE" id="PS50005">
    <property type="entry name" value="TPR"/>
    <property type="match status" value="2"/>
</dbReference>
<evidence type="ECO:0000256" key="1">
    <source>
        <dbReference type="ARBA" id="ARBA00004196"/>
    </source>
</evidence>
<protein>
    <submittedName>
        <fullName evidence="7">C-type cytochrome biogenesis protein CcmI</fullName>
    </submittedName>
</protein>
<feature type="domain" description="Cytochrome c-type biogenesis protein H TPR" evidence="6">
    <location>
        <begin position="142"/>
        <end position="256"/>
    </location>
</feature>
<dbReference type="InterPro" id="IPR051263">
    <property type="entry name" value="C-type_cytochrome_biogenesis"/>
</dbReference>
<dbReference type="RefSeq" id="WP_103154243.1">
    <property type="nucleotide sequence ID" value="NZ_CP026108.1"/>
</dbReference>
<dbReference type="PANTHER" id="PTHR47870">
    <property type="entry name" value="CYTOCHROME C-TYPE BIOGENESIS PROTEIN CCMH"/>
    <property type="match status" value="1"/>
</dbReference>
<sequence length="273" mass="30115">MISFWVYAGLLFAAALGFILVPQLGLSRKHDDADRTRMNVDLYRERLHELQEQHRVGALDAAQFDLGRVEAARELLDDARHAENAVDFPLGRTIPVAAALSTPFLALALYLHWGSLDQLKLFHQRSVAQNVEKIVMHQEAVSLAATSDSADGWSSLGRAYMAQGRMSEAARAYERAATLAGRPPELLGHWAEAEYFAGDRKWTPKLQALTDEALARNPQEAVSLKLVGMAAFQAGQYSNAVSYWERLMAALPEGDASRASIAKDVARARDLTK</sequence>
<dbReference type="GO" id="GO:0005886">
    <property type="term" value="C:plasma membrane"/>
    <property type="evidence" value="ECO:0007669"/>
    <property type="project" value="TreeGrafter"/>
</dbReference>
<dbReference type="InterPro" id="IPR017560">
    <property type="entry name" value="Cyt_c_biogenesis_CcmI"/>
</dbReference>
<feature type="repeat" description="TPR" evidence="5">
    <location>
        <begin position="150"/>
        <end position="183"/>
    </location>
</feature>
<dbReference type="GO" id="GO:0017004">
    <property type="term" value="P:cytochrome complex assembly"/>
    <property type="evidence" value="ECO:0007669"/>
    <property type="project" value="UniProtKB-KW"/>
</dbReference>
<dbReference type="InterPro" id="IPR056413">
    <property type="entry name" value="TPR_CcmH_CycH"/>
</dbReference>
<dbReference type="InterPro" id="IPR019734">
    <property type="entry name" value="TPR_rpt"/>
</dbReference>
<dbReference type="InterPro" id="IPR011990">
    <property type="entry name" value="TPR-like_helical_dom_sf"/>
</dbReference>
<dbReference type="Pfam" id="PF23914">
    <property type="entry name" value="TPR_CcmH_CycH"/>
    <property type="match status" value="1"/>
</dbReference>
<dbReference type="AlphaFoldDB" id="A0AAN1JLC5"/>
<dbReference type="SUPFAM" id="SSF48452">
    <property type="entry name" value="TPR-like"/>
    <property type="match status" value="1"/>
</dbReference>
<dbReference type="PANTHER" id="PTHR47870:SF4">
    <property type="entry name" value="CYTOCHROME C-TYPE BIOGENESIS PROTEIN CYCH"/>
    <property type="match status" value="1"/>
</dbReference>
<reference evidence="7 8" key="1">
    <citation type="submission" date="2018-01" db="EMBL/GenBank/DDBJ databases">
        <title>Species boundaries and ecological features among Paraburkholderia terrae DSMZ17804T, P. hospita DSMZ17164T and P. caribensis DSMZ13236T.</title>
        <authorList>
            <person name="Pratama A.A."/>
        </authorList>
    </citation>
    <scope>NUCLEOTIDE SEQUENCE [LARGE SCALE GENOMIC DNA]</scope>
    <source>
        <strain evidence="7 8">DSM 17164</strain>
    </source>
</reference>
<gene>
    <name evidence="7" type="primary">ccmI</name>
    <name evidence="7" type="ORF">C2L64_48045</name>
</gene>
<feature type="repeat" description="TPR" evidence="5">
    <location>
        <begin position="221"/>
        <end position="254"/>
    </location>
</feature>
<name>A0AAN1JLC5_9BURK</name>
<keyword evidence="3" id="KW-0201">Cytochrome c-type biogenesis</keyword>
<keyword evidence="4 5" id="KW-0802">TPR repeat</keyword>
<evidence type="ECO:0000256" key="3">
    <source>
        <dbReference type="ARBA" id="ARBA00022748"/>
    </source>
</evidence>
<dbReference type="Proteomes" id="UP000236649">
    <property type="component" value="Chromosome 4"/>
</dbReference>
<dbReference type="SMART" id="SM00028">
    <property type="entry name" value="TPR"/>
    <property type="match status" value="2"/>
</dbReference>